<feature type="coiled-coil region" evidence="6">
    <location>
        <begin position="270"/>
        <end position="297"/>
    </location>
</feature>
<dbReference type="AlphaFoldDB" id="A0AAN9VN52"/>
<dbReference type="EMBL" id="JAZDUA010000128">
    <property type="protein sequence ID" value="KAK7867053.1"/>
    <property type="molecule type" value="Genomic_DNA"/>
</dbReference>
<dbReference type="GO" id="GO:0005516">
    <property type="term" value="F:calmodulin binding"/>
    <property type="evidence" value="ECO:0007669"/>
    <property type="project" value="TreeGrafter"/>
</dbReference>
<organism evidence="9 10">
    <name type="scientific">Gryllus longicercus</name>
    <dbReference type="NCBI Taxonomy" id="2509291"/>
    <lineage>
        <taxon>Eukaryota</taxon>
        <taxon>Metazoa</taxon>
        <taxon>Ecdysozoa</taxon>
        <taxon>Arthropoda</taxon>
        <taxon>Hexapoda</taxon>
        <taxon>Insecta</taxon>
        <taxon>Pterygota</taxon>
        <taxon>Neoptera</taxon>
        <taxon>Polyneoptera</taxon>
        <taxon>Orthoptera</taxon>
        <taxon>Ensifera</taxon>
        <taxon>Gryllidea</taxon>
        <taxon>Grylloidea</taxon>
        <taxon>Gryllidae</taxon>
        <taxon>Gryllinae</taxon>
        <taxon>Gryllus</taxon>
    </lineage>
</organism>
<comment type="subcellular location">
    <subcellularLocation>
        <location evidence="1">Cell projection</location>
        <location evidence="1">Cilium</location>
    </subcellularLocation>
    <subcellularLocation>
        <location evidence="2">Cytoplasm</location>
        <location evidence="2">Cytoskeleton</location>
    </subcellularLocation>
</comment>
<keyword evidence="5" id="KW-0966">Cell projection</keyword>
<name>A0AAN9VN52_9ORTH</name>
<feature type="domain" description="Enkurin" evidence="8">
    <location>
        <begin position="210"/>
        <end position="302"/>
    </location>
</feature>
<feature type="domain" description="4Fe-4S ferredoxin-type" evidence="7">
    <location>
        <begin position="82"/>
        <end position="112"/>
    </location>
</feature>
<gene>
    <name evidence="9" type="ORF">R5R35_005690</name>
</gene>
<keyword evidence="10" id="KW-1185">Reference proteome</keyword>
<evidence type="ECO:0000256" key="5">
    <source>
        <dbReference type="ARBA" id="ARBA00023273"/>
    </source>
</evidence>
<dbReference type="Pfam" id="PF13864">
    <property type="entry name" value="Enkurin"/>
    <property type="match status" value="1"/>
</dbReference>
<evidence type="ECO:0000256" key="4">
    <source>
        <dbReference type="ARBA" id="ARBA00023212"/>
    </source>
</evidence>
<dbReference type="PANTHER" id="PTHR21490:SF0">
    <property type="entry name" value="ENKURIN"/>
    <property type="match status" value="1"/>
</dbReference>
<keyword evidence="4" id="KW-0206">Cytoskeleton</keyword>
<dbReference type="InterPro" id="IPR027012">
    <property type="entry name" value="Enkurin_dom"/>
</dbReference>
<dbReference type="PROSITE" id="PS51379">
    <property type="entry name" value="4FE4S_FER_2"/>
    <property type="match status" value="1"/>
</dbReference>
<protein>
    <recommendedName>
        <fullName evidence="11">Enkurin</fullName>
    </recommendedName>
</protein>
<dbReference type="PROSITE" id="PS51665">
    <property type="entry name" value="ENKURIN"/>
    <property type="match status" value="1"/>
</dbReference>
<evidence type="ECO:0000256" key="2">
    <source>
        <dbReference type="ARBA" id="ARBA00004245"/>
    </source>
</evidence>
<evidence type="ECO:0000259" key="7">
    <source>
        <dbReference type="PROSITE" id="PS51379"/>
    </source>
</evidence>
<evidence type="ECO:0000256" key="1">
    <source>
        <dbReference type="ARBA" id="ARBA00004138"/>
    </source>
</evidence>
<dbReference type="GO" id="GO:0001669">
    <property type="term" value="C:acrosomal vesicle"/>
    <property type="evidence" value="ECO:0007669"/>
    <property type="project" value="TreeGrafter"/>
</dbReference>
<evidence type="ECO:0000256" key="6">
    <source>
        <dbReference type="SAM" id="Coils"/>
    </source>
</evidence>
<keyword evidence="6" id="KW-0175">Coiled coil</keyword>
<evidence type="ECO:0008006" key="11">
    <source>
        <dbReference type="Google" id="ProtNLM"/>
    </source>
</evidence>
<proteinExistence type="predicted"/>
<keyword evidence="3" id="KW-0963">Cytoplasm</keyword>
<reference evidence="9 10" key="1">
    <citation type="submission" date="2024-03" db="EMBL/GenBank/DDBJ databases">
        <title>The genome assembly and annotation of the cricket Gryllus longicercus Weissman &amp; Gray.</title>
        <authorList>
            <person name="Szrajer S."/>
            <person name="Gray D."/>
            <person name="Ylla G."/>
        </authorList>
    </citation>
    <scope>NUCLEOTIDE SEQUENCE [LARGE SCALE GENOMIC DNA]</scope>
    <source>
        <strain evidence="9">DAG 2021-001</strain>
        <tissue evidence="9">Whole body minus gut</tissue>
    </source>
</reference>
<dbReference type="PANTHER" id="PTHR21490">
    <property type="entry name" value="ENKURIN-RELATED"/>
    <property type="match status" value="1"/>
</dbReference>
<accession>A0AAN9VN52</accession>
<dbReference type="InterPro" id="IPR052102">
    <property type="entry name" value="Enkurin_domain-protein"/>
</dbReference>
<evidence type="ECO:0000313" key="9">
    <source>
        <dbReference type="EMBL" id="KAK7867053.1"/>
    </source>
</evidence>
<evidence type="ECO:0000313" key="10">
    <source>
        <dbReference type="Proteomes" id="UP001378592"/>
    </source>
</evidence>
<evidence type="ECO:0000259" key="8">
    <source>
        <dbReference type="PROSITE" id="PS51665"/>
    </source>
</evidence>
<evidence type="ECO:0000256" key="3">
    <source>
        <dbReference type="ARBA" id="ARBA00022490"/>
    </source>
</evidence>
<sequence>MSLVTITHHNENIHNILDPPKSSIQAVQAITTRCMYISKYRPKIVKEEKKNKECHKTLGYAQVPLPKPCEFLRKNTRIVPPRPVTVGPKCCLPCRRPCLPSCPVEKKEPSSDKTKAWEEGWKKGQGKRYPCPSTNEKETEEAKKQASAAKVCAKNFALENIRKVVHSVPRQPVPKYVDSHRGHSQSLLRSGLLPIYIHKKTYGKVPGYIVCRKSSVGSMGAPPVCQAPVPATPGVYVIPEEERQALLEGLRKNWNELQTAYQHMPILIDTMHKRARKERMEKELRRLELNISTLERHNQIYVVDDALCA</sequence>
<dbReference type="GO" id="GO:0005879">
    <property type="term" value="C:axonemal microtubule"/>
    <property type="evidence" value="ECO:0007669"/>
    <property type="project" value="TreeGrafter"/>
</dbReference>
<dbReference type="Proteomes" id="UP001378592">
    <property type="component" value="Unassembled WGS sequence"/>
</dbReference>
<comment type="caution">
    <text evidence="9">The sequence shown here is derived from an EMBL/GenBank/DDBJ whole genome shotgun (WGS) entry which is preliminary data.</text>
</comment>
<dbReference type="InterPro" id="IPR017896">
    <property type="entry name" value="4Fe4S_Fe-S-bd"/>
</dbReference>